<dbReference type="AlphaFoldDB" id="A0A1Y2BBM0"/>
<keyword evidence="2" id="KW-0732">Signal</keyword>
<gene>
    <name evidence="3" type="ORF">BCR39DRAFT_59132</name>
</gene>
<dbReference type="OrthoDB" id="3365310at2759"/>
<sequence>MSRLFVSHLRISLFGLSARSLSSTPNPQNATCSRHLIRPPSPAAIRESPTPLVLVRAQGLNYSKGTSAASSEDEEEDWTSWSGMFAEKGYTTLELDITAPASSSSNSPLGAMTNMLASHIRLMAIPFPPVIISSGQSCLLTQAYVEDHPASGLVLINPPPDDDPNPKKNVQGEGEGERGWVWPKFNYEPRFPILVMEEEGVVKAERLTKAAEAGVGRGGKGVSLEALRDGPRGEKSRTQVERWLDRSGF</sequence>
<protein>
    <submittedName>
        <fullName evidence="3">Uncharacterized protein</fullName>
    </submittedName>
</protein>
<feature type="compositionally biased region" description="Basic and acidic residues" evidence="1">
    <location>
        <begin position="226"/>
        <end position="249"/>
    </location>
</feature>
<name>A0A1Y2BBM0_9TREE</name>
<evidence type="ECO:0000313" key="3">
    <source>
        <dbReference type="EMBL" id="ORY32106.1"/>
    </source>
</evidence>
<evidence type="ECO:0000256" key="1">
    <source>
        <dbReference type="SAM" id="MobiDB-lite"/>
    </source>
</evidence>
<feature type="region of interest" description="Disordered" evidence="1">
    <location>
        <begin position="20"/>
        <end position="41"/>
    </location>
</feature>
<feature type="signal peptide" evidence="2">
    <location>
        <begin position="1"/>
        <end position="23"/>
    </location>
</feature>
<evidence type="ECO:0000256" key="2">
    <source>
        <dbReference type="SAM" id="SignalP"/>
    </source>
</evidence>
<feature type="compositionally biased region" description="Polar residues" evidence="1">
    <location>
        <begin position="20"/>
        <end position="32"/>
    </location>
</feature>
<evidence type="ECO:0000313" key="4">
    <source>
        <dbReference type="Proteomes" id="UP000193986"/>
    </source>
</evidence>
<feature type="chain" id="PRO_5012260068" evidence="2">
    <location>
        <begin position="24"/>
        <end position="249"/>
    </location>
</feature>
<accession>A0A1Y2BBM0</accession>
<comment type="caution">
    <text evidence="3">The sequence shown here is derived from an EMBL/GenBank/DDBJ whole genome shotgun (WGS) entry which is preliminary data.</text>
</comment>
<feature type="region of interest" description="Disordered" evidence="1">
    <location>
        <begin position="157"/>
        <end position="176"/>
    </location>
</feature>
<dbReference type="InParanoid" id="A0A1Y2BBM0"/>
<dbReference type="EMBL" id="MCFC01000011">
    <property type="protein sequence ID" value="ORY32106.1"/>
    <property type="molecule type" value="Genomic_DNA"/>
</dbReference>
<keyword evidence="4" id="KW-1185">Reference proteome</keyword>
<organism evidence="3 4">
    <name type="scientific">Naematelia encephala</name>
    <dbReference type="NCBI Taxonomy" id="71784"/>
    <lineage>
        <taxon>Eukaryota</taxon>
        <taxon>Fungi</taxon>
        <taxon>Dikarya</taxon>
        <taxon>Basidiomycota</taxon>
        <taxon>Agaricomycotina</taxon>
        <taxon>Tremellomycetes</taxon>
        <taxon>Tremellales</taxon>
        <taxon>Naemateliaceae</taxon>
        <taxon>Naematelia</taxon>
    </lineage>
</organism>
<reference evidence="3 4" key="1">
    <citation type="submission" date="2016-07" db="EMBL/GenBank/DDBJ databases">
        <title>Pervasive Adenine N6-methylation of Active Genes in Fungi.</title>
        <authorList>
            <consortium name="DOE Joint Genome Institute"/>
            <person name="Mondo S.J."/>
            <person name="Dannebaum R.O."/>
            <person name="Kuo R.C."/>
            <person name="Labutti K."/>
            <person name="Haridas S."/>
            <person name="Kuo A."/>
            <person name="Salamov A."/>
            <person name="Ahrendt S.R."/>
            <person name="Lipzen A."/>
            <person name="Sullivan W."/>
            <person name="Andreopoulos W.B."/>
            <person name="Clum A."/>
            <person name="Lindquist E."/>
            <person name="Daum C."/>
            <person name="Ramamoorthy G.K."/>
            <person name="Gryganskyi A."/>
            <person name="Culley D."/>
            <person name="Magnuson J.K."/>
            <person name="James T.Y."/>
            <person name="O'Malley M.A."/>
            <person name="Stajich J.E."/>
            <person name="Spatafora J.W."/>
            <person name="Visel A."/>
            <person name="Grigoriev I.V."/>
        </authorList>
    </citation>
    <scope>NUCLEOTIDE SEQUENCE [LARGE SCALE GENOMIC DNA]</scope>
    <source>
        <strain evidence="3 4">68-887.2</strain>
    </source>
</reference>
<feature type="region of interest" description="Disordered" evidence="1">
    <location>
        <begin position="212"/>
        <end position="249"/>
    </location>
</feature>
<proteinExistence type="predicted"/>
<dbReference type="Proteomes" id="UP000193986">
    <property type="component" value="Unassembled WGS sequence"/>
</dbReference>